<dbReference type="Proteomes" id="UP001291306">
    <property type="component" value="Unassembled WGS sequence"/>
</dbReference>
<keyword evidence="1" id="KW-1133">Transmembrane helix</keyword>
<reference evidence="2" key="1">
    <citation type="submission" date="2019-11" db="EMBL/GenBank/DDBJ databases">
        <title>Characterization of Clostridium perfringens isolates from swine manure treated agricultural soils.</title>
        <authorList>
            <person name="Wushke S.T."/>
        </authorList>
    </citation>
    <scope>NUCLEOTIDE SEQUENCE</scope>
    <source>
        <strain evidence="2">X26</strain>
    </source>
</reference>
<evidence type="ECO:0008006" key="4">
    <source>
        <dbReference type="Google" id="ProtNLM"/>
    </source>
</evidence>
<accession>A0AAW9ILQ8</accession>
<evidence type="ECO:0000313" key="2">
    <source>
        <dbReference type="EMBL" id="MDZ5001692.1"/>
    </source>
</evidence>
<keyword evidence="1" id="KW-0472">Membrane</keyword>
<feature type="transmembrane region" description="Helical" evidence="1">
    <location>
        <begin position="65"/>
        <end position="87"/>
    </location>
</feature>
<feature type="non-terminal residue" evidence="2">
    <location>
        <position position="122"/>
    </location>
</feature>
<dbReference type="EMBL" id="WNVC01001695">
    <property type="protein sequence ID" value="MDZ5001692.1"/>
    <property type="molecule type" value="Genomic_DNA"/>
</dbReference>
<feature type="transmembrane region" description="Helical" evidence="1">
    <location>
        <begin position="99"/>
        <end position="121"/>
    </location>
</feature>
<organism evidence="2 3">
    <name type="scientific">Clostridium perfringens</name>
    <dbReference type="NCBI Taxonomy" id="1502"/>
    <lineage>
        <taxon>Bacteria</taxon>
        <taxon>Bacillati</taxon>
        <taxon>Bacillota</taxon>
        <taxon>Clostridia</taxon>
        <taxon>Eubacteriales</taxon>
        <taxon>Clostridiaceae</taxon>
        <taxon>Clostridium</taxon>
    </lineage>
</organism>
<evidence type="ECO:0000256" key="1">
    <source>
        <dbReference type="SAM" id="Phobius"/>
    </source>
</evidence>
<dbReference type="AlphaFoldDB" id="A0AAW9ILQ8"/>
<gene>
    <name evidence="2" type="ORF">GNF79_22085</name>
</gene>
<protein>
    <recommendedName>
        <fullName evidence="4">ABC transporter permease</fullName>
    </recommendedName>
</protein>
<keyword evidence="1" id="KW-0812">Transmembrane</keyword>
<name>A0AAW9ILQ8_CLOPF</name>
<comment type="caution">
    <text evidence="2">The sequence shown here is derived from an EMBL/GenBank/DDBJ whole genome shotgun (WGS) entry which is preliminary data.</text>
</comment>
<evidence type="ECO:0000313" key="3">
    <source>
        <dbReference type="Proteomes" id="UP001291306"/>
    </source>
</evidence>
<feature type="non-terminal residue" evidence="2">
    <location>
        <position position="1"/>
    </location>
</feature>
<sequence>ILCLLSFGTFIKIPFIGEIVSAINIAVISTFLAVNLIVSIIKFSLQISKEQGKLLFTLPVNSWEYIIAKYIEFAILQGSIVLVVYIISIFSRNSMANIINLVSASTAFGTLIAYIIITSFIT</sequence>
<feature type="transmembrane region" description="Helical" evidence="1">
    <location>
        <begin position="21"/>
        <end position="45"/>
    </location>
</feature>
<proteinExistence type="predicted"/>